<dbReference type="Proteomes" id="UP000290572">
    <property type="component" value="Unassembled WGS sequence"/>
</dbReference>
<organism evidence="3 4">
    <name type="scientific">Labeo rohita</name>
    <name type="common">Indian major carp</name>
    <name type="synonym">Cyprinus rohita</name>
    <dbReference type="NCBI Taxonomy" id="84645"/>
    <lineage>
        <taxon>Eukaryota</taxon>
        <taxon>Metazoa</taxon>
        <taxon>Chordata</taxon>
        <taxon>Craniata</taxon>
        <taxon>Vertebrata</taxon>
        <taxon>Euteleostomi</taxon>
        <taxon>Actinopterygii</taxon>
        <taxon>Neopterygii</taxon>
        <taxon>Teleostei</taxon>
        <taxon>Ostariophysi</taxon>
        <taxon>Cypriniformes</taxon>
        <taxon>Cyprinidae</taxon>
        <taxon>Labeoninae</taxon>
        <taxon>Labeonini</taxon>
        <taxon>Labeo</taxon>
    </lineage>
</organism>
<evidence type="ECO:0000259" key="2">
    <source>
        <dbReference type="PROSITE" id="PS50966"/>
    </source>
</evidence>
<dbReference type="PROSITE" id="PS50966">
    <property type="entry name" value="ZF_SWIM"/>
    <property type="match status" value="1"/>
</dbReference>
<dbReference type="AlphaFoldDB" id="A0A498M2H4"/>
<keyword evidence="1" id="KW-0479">Metal-binding</keyword>
<keyword evidence="1" id="KW-0862">Zinc</keyword>
<dbReference type="InterPro" id="IPR007527">
    <property type="entry name" value="Znf_SWIM"/>
</dbReference>
<dbReference type="EMBL" id="QBIY01012990">
    <property type="protein sequence ID" value="RXN13324.1"/>
    <property type="molecule type" value="Genomic_DNA"/>
</dbReference>
<feature type="domain" description="SWIM-type" evidence="2">
    <location>
        <begin position="29"/>
        <end position="60"/>
    </location>
</feature>
<evidence type="ECO:0000313" key="3">
    <source>
        <dbReference type="EMBL" id="RXN13324.1"/>
    </source>
</evidence>
<keyword evidence="1" id="KW-0863">Zinc-finger</keyword>
<keyword evidence="4" id="KW-1185">Reference proteome</keyword>
<dbReference type="GO" id="GO:0008270">
    <property type="term" value="F:zinc ion binding"/>
    <property type="evidence" value="ECO:0007669"/>
    <property type="project" value="UniProtKB-KW"/>
</dbReference>
<accession>A0A498M2H4</accession>
<name>A0A498M2H4_LABRO</name>
<reference evidence="3 4" key="1">
    <citation type="submission" date="2018-03" db="EMBL/GenBank/DDBJ databases">
        <title>Draft genome sequence of Rohu Carp (Labeo rohita).</title>
        <authorList>
            <person name="Das P."/>
            <person name="Kushwaha B."/>
            <person name="Joshi C.G."/>
            <person name="Kumar D."/>
            <person name="Nagpure N.S."/>
            <person name="Sahoo L."/>
            <person name="Das S.P."/>
            <person name="Bit A."/>
            <person name="Patnaik S."/>
            <person name="Meher P.K."/>
            <person name="Jayasankar P."/>
            <person name="Koringa P.G."/>
            <person name="Patel N.V."/>
            <person name="Hinsu A.T."/>
            <person name="Kumar R."/>
            <person name="Pandey M."/>
            <person name="Agarwal S."/>
            <person name="Srivastava S."/>
            <person name="Singh M."/>
            <person name="Iquebal M.A."/>
            <person name="Jaiswal S."/>
            <person name="Angadi U.B."/>
            <person name="Kumar N."/>
            <person name="Raza M."/>
            <person name="Shah T.M."/>
            <person name="Rai A."/>
            <person name="Jena J.K."/>
        </authorList>
    </citation>
    <scope>NUCLEOTIDE SEQUENCE [LARGE SCALE GENOMIC DNA]</scope>
    <source>
        <strain evidence="3">DASCIFA01</strain>
        <tissue evidence="3">Testis</tissue>
    </source>
</reference>
<protein>
    <recommendedName>
        <fullName evidence="2">SWIM-type domain-containing protein</fullName>
    </recommendedName>
</protein>
<proteinExistence type="predicted"/>
<evidence type="ECO:0000256" key="1">
    <source>
        <dbReference type="PROSITE-ProRule" id="PRU00325"/>
    </source>
</evidence>
<gene>
    <name evidence="3" type="ORF">ROHU_029083</name>
</gene>
<comment type="caution">
    <text evidence="3">The sequence shown here is derived from an EMBL/GenBank/DDBJ whole genome shotgun (WGS) entry which is preliminary data.</text>
</comment>
<sequence length="183" mass="19950">MSAPRGGVLNSLTRRHAVKVASAISLKADTVPVKLTNTSCTCTAGKALCNHLVAMFFQMAHFSMMQMQTVPPTMASTSMLQTWYSPRTQGIAAETVDQLVVKKMRISSRSECKSTLYRAYTGNKEKNSLLETNVPVESMMALSSGQNCLNLYGMVEFTSCLLIHIGKDPRIRNANIPGRGVTA</sequence>
<evidence type="ECO:0000313" key="4">
    <source>
        <dbReference type="Proteomes" id="UP000290572"/>
    </source>
</evidence>